<accession>A0A3B3TC23</accession>
<dbReference type="Proteomes" id="UP000261540">
    <property type="component" value="Unplaced"/>
</dbReference>
<dbReference type="Ensembl" id="ENSPKIT00000021223.1">
    <property type="protein sequence ID" value="ENSPKIP00000040205.1"/>
    <property type="gene ID" value="ENSPKIG00000017264.1"/>
</dbReference>
<sequence>MAVKQPKRRRSAAQTFKKKSLDQARAKSHVNIGEAFERWRDLRELKGQCAHTQGLKANLVYRLEAALKAEATAEGGGLPGPMDEACVGSEEAEREDGAGEGHQDAGMVNN</sequence>
<dbReference type="AlphaFoldDB" id="A0A3B3TC23"/>
<evidence type="ECO:0000313" key="2">
    <source>
        <dbReference type="Ensembl" id="ENSPKIP00000040205.1"/>
    </source>
</evidence>
<evidence type="ECO:0000256" key="1">
    <source>
        <dbReference type="SAM" id="MobiDB-lite"/>
    </source>
</evidence>
<reference evidence="2" key="1">
    <citation type="submission" date="2025-08" db="UniProtKB">
        <authorList>
            <consortium name="Ensembl"/>
        </authorList>
    </citation>
    <scope>IDENTIFICATION</scope>
</reference>
<evidence type="ECO:0000313" key="3">
    <source>
        <dbReference type="Proteomes" id="UP000261540"/>
    </source>
</evidence>
<feature type="region of interest" description="Disordered" evidence="1">
    <location>
        <begin position="1"/>
        <end position="24"/>
    </location>
</feature>
<proteinExistence type="predicted"/>
<keyword evidence="3" id="KW-1185">Reference proteome</keyword>
<feature type="compositionally biased region" description="Basic residues" evidence="1">
    <location>
        <begin position="1"/>
        <end position="11"/>
    </location>
</feature>
<name>A0A3B3TC23_9TELE</name>
<feature type="region of interest" description="Disordered" evidence="1">
    <location>
        <begin position="73"/>
        <end position="110"/>
    </location>
</feature>
<dbReference type="GeneTree" id="ENSGT00940000181522"/>
<protein>
    <submittedName>
        <fullName evidence="2">Uncharacterized protein</fullName>
    </submittedName>
</protein>
<organism evidence="2 3">
    <name type="scientific">Paramormyrops kingsleyae</name>
    <dbReference type="NCBI Taxonomy" id="1676925"/>
    <lineage>
        <taxon>Eukaryota</taxon>
        <taxon>Metazoa</taxon>
        <taxon>Chordata</taxon>
        <taxon>Craniata</taxon>
        <taxon>Vertebrata</taxon>
        <taxon>Euteleostomi</taxon>
        <taxon>Actinopterygii</taxon>
        <taxon>Neopterygii</taxon>
        <taxon>Teleostei</taxon>
        <taxon>Osteoglossocephala</taxon>
        <taxon>Osteoglossomorpha</taxon>
        <taxon>Osteoglossiformes</taxon>
        <taxon>Mormyridae</taxon>
        <taxon>Paramormyrops</taxon>
    </lineage>
</organism>
<reference evidence="2" key="2">
    <citation type="submission" date="2025-09" db="UniProtKB">
        <authorList>
            <consortium name="Ensembl"/>
        </authorList>
    </citation>
    <scope>IDENTIFICATION</scope>
</reference>